<reference evidence="2" key="1">
    <citation type="submission" date="2023-08" db="EMBL/GenBank/DDBJ databases">
        <authorList>
            <person name="Audoor S."/>
            <person name="Bilcke G."/>
        </authorList>
    </citation>
    <scope>NUCLEOTIDE SEQUENCE</scope>
</reference>
<gene>
    <name evidence="2" type="ORF">CYCCA115_LOCUS20107</name>
</gene>
<feature type="region of interest" description="Disordered" evidence="1">
    <location>
        <begin position="180"/>
        <end position="248"/>
    </location>
</feature>
<feature type="region of interest" description="Disordered" evidence="1">
    <location>
        <begin position="82"/>
        <end position="104"/>
    </location>
</feature>
<comment type="caution">
    <text evidence="2">The sequence shown here is derived from an EMBL/GenBank/DDBJ whole genome shotgun (WGS) entry which is preliminary data.</text>
</comment>
<evidence type="ECO:0000313" key="2">
    <source>
        <dbReference type="EMBL" id="CAJ1963315.1"/>
    </source>
</evidence>
<protein>
    <submittedName>
        <fullName evidence="2">Uncharacterized protein</fullName>
    </submittedName>
</protein>
<feature type="compositionally biased region" description="Polar residues" evidence="1">
    <location>
        <begin position="231"/>
        <end position="248"/>
    </location>
</feature>
<dbReference type="Proteomes" id="UP001295423">
    <property type="component" value="Unassembled WGS sequence"/>
</dbReference>
<feature type="region of interest" description="Disordered" evidence="1">
    <location>
        <begin position="281"/>
        <end position="301"/>
    </location>
</feature>
<sequence length="426" mass="47972">MVQEESQTGVPLARRINTTKKETATASNTMLQQVLTTCVSEESCAVKCAFDFDYEDDEFYVIDEDGSEDEDGIDNDGAYWKIPGQSMPYHHHHQEEEDQEEAEEDIDWNDYDHDTLTTRFSRQTSATLESILGATTSSILSPSSNFIIEDLHLLEQQKHQRQNTGDSVKKRLALVGVQQSPADSKHHVNNANNNGNEPLPLHQNLKSTRRPTPISPNYNTMAPNKHDAITPKQSGATKNTVSIGTTKRSSAWSSLSPKFFSSSSSTRSPPVLPSIIEDHHHHEKNNNDCDGKSKTSTHPSCSTATAMESLTSSEVHYDEFKGGLELTLSGSIVELDYEQDDDDDDDDGDQQSDIIRLDSIIPLSDSPFSCPTSCFFSSSDDNLVFELQRNKRSRMWKRLCSKVAAWKRIALFHLFPHRHRYTRFEI</sequence>
<accession>A0AAD2G5C4</accession>
<feature type="compositionally biased region" description="Low complexity" evidence="1">
    <location>
        <begin position="254"/>
        <end position="269"/>
    </location>
</feature>
<evidence type="ECO:0000256" key="1">
    <source>
        <dbReference type="SAM" id="MobiDB-lite"/>
    </source>
</evidence>
<keyword evidence="3" id="KW-1185">Reference proteome</keyword>
<organism evidence="2 3">
    <name type="scientific">Cylindrotheca closterium</name>
    <dbReference type="NCBI Taxonomy" id="2856"/>
    <lineage>
        <taxon>Eukaryota</taxon>
        <taxon>Sar</taxon>
        <taxon>Stramenopiles</taxon>
        <taxon>Ochrophyta</taxon>
        <taxon>Bacillariophyta</taxon>
        <taxon>Bacillariophyceae</taxon>
        <taxon>Bacillariophycidae</taxon>
        <taxon>Bacillariales</taxon>
        <taxon>Bacillariaceae</taxon>
        <taxon>Cylindrotheca</taxon>
    </lineage>
</organism>
<dbReference type="AlphaFoldDB" id="A0AAD2G5C4"/>
<evidence type="ECO:0000313" key="3">
    <source>
        <dbReference type="Proteomes" id="UP001295423"/>
    </source>
</evidence>
<feature type="compositionally biased region" description="Basic and acidic residues" evidence="1">
    <location>
        <begin position="281"/>
        <end position="293"/>
    </location>
</feature>
<proteinExistence type="predicted"/>
<feature type="region of interest" description="Disordered" evidence="1">
    <location>
        <begin position="254"/>
        <end position="273"/>
    </location>
</feature>
<name>A0AAD2G5C4_9STRA</name>
<dbReference type="EMBL" id="CAKOGP040002136">
    <property type="protein sequence ID" value="CAJ1963315.1"/>
    <property type="molecule type" value="Genomic_DNA"/>
</dbReference>